<accession>A0A9B0U291</accession>
<keyword evidence="4" id="KW-0479">Metal-binding</keyword>
<reference evidence="12" key="1">
    <citation type="submission" date="2025-08" db="UniProtKB">
        <authorList>
            <consortium name="RefSeq"/>
        </authorList>
    </citation>
    <scope>IDENTIFICATION</scope>
    <source>
        <tissue evidence="12">Spleen</tissue>
    </source>
</reference>
<keyword evidence="11" id="KW-1185">Reference proteome</keyword>
<dbReference type="InterPro" id="IPR003121">
    <property type="entry name" value="SWIB_MDM2_domain"/>
</dbReference>
<comment type="similarity">
    <text evidence="2">Belongs to the MDM2/MDM4 family.</text>
</comment>
<dbReference type="GO" id="GO:0043066">
    <property type="term" value="P:negative regulation of apoptotic process"/>
    <property type="evidence" value="ECO:0007669"/>
    <property type="project" value="InterPro"/>
</dbReference>
<feature type="compositionally biased region" description="Polar residues" evidence="9">
    <location>
        <begin position="118"/>
        <end position="133"/>
    </location>
</feature>
<dbReference type="GO" id="GO:0061630">
    <property type="term" value="F:ubiquitin protein ligase activity"/>
    <property type="evidence" value="ECO:0007669"/>
    <property type="project" value="TreeGrafter"/>
</dbReference>
<comment type="subcellular location">
    <subcellularLocation>
        <location evidence="1">Nucleus</location>
    </subcellularLocation>
</comment>
<evidence type="ECO:0000313" key="12">
    <source>
        <dbReference type="RefSeq" id="XP_006872139.1"/>
    </source>
</evidence>
<dbReference type="InterPro" id="IPR036885">
    <property type="entry name" value="SWIB_MDM2_dom_sf"/>
</dbReference>
<feature type="region of interest" description="Disordered" evidence="9">
    <location>
        <begin position="118"/>
        <end position="175"/>
    </location>
</feature>
<evidence type="ECO:0000256" key="8">
    <source>
        <dbReference type="ARBA" id="ARBA00023242"/>
    </source>
</evidence>
<dbReference type="GO" id="GO:0008270">
    <property type="term" value="F:zinc ion binding"/>
    <property type="evidence" value="ECO:0007669"/>
    <property type="project" value="UniProtKB-KW"/>
</dbReference>
<evidence type="ECO:0000256" key="7">
    <source>
        <dbReference type="ARBA" id="ARBA00022843"/>
    </source>
</evidence>
<dbReference type="FunFam" id="1.10.245.10:FF:000002">
    <property type="entry name" value="E3 ubiquitin-protein ligase Mdm2"/>
    <property type="match status" value="1"/>
</dbReference>
<evidence type="ECO:0000256" key="9">
    <source>
        <dbReference type="SAM" id="MobiDB-lite"/>
    </source>
</evidence>
<keyword evidence="3" id="KW-0597">Phosphoprotein</keyword>
<name>A0A9B0U291_CHRAS</name>
<evidence type="ECO:0000256" key="5">
    <source>
        <dbReference type="ARBA" id="ARBA00022771"/>
    </source>
</evidence>
<protein>
    <submittedName>
        <fullName evidence="12">E3 ubiquitin-protein ligase Mdm2-like</fullName>
    </submittedName>
</protein>
<dbReference type="PANTHER" id="PTHR46858:SF13">
    <property type="entry name" value="E3 UBIQUITIN-PROTEIN LIGASE MDM2"/>
    <property type="match status" value="1"/>
</dbReference>
<evidence type="ECO:0000256" key="2">
    <source>
        <dbReference type="ARBA" id="ARBA00005803"/>
    </source>
</evidence>
<dbReference type="GO" id="GO:0051726">
    <property type="term" value="P:regulation of cell cycle"/>
    <property type="evidence" value="ECO:0007669"/>
    <property type="project" value="InterPro"/>
</dbReference>
<dbReference type="Pfam" id="PF02201">
    <property type="entry name" value="SWIB"/>
    <property type="match status" value="1"/>
</dbReference>
<feature type="domain" description="DM2" evidence="10">
    <location>
        <begin position="29"/>
        <end position="112"/>
    </location>
</feature>
<dbReference type="GO" id="GO:0010468">
    <property type="term" value="P:regulation of gene expression"/>
    <property type="evidence" value="ECO:0007669"/>
    <property type="project" value="TreeGrafter"/>
</dbReference>
<feature type="compositionally biased region" description="Low complexity" evidence="9">
    <location>
        <begin position="145"/>
        <end position="169"/>
    </location>
</feature>
<keyword evidence="5" id="KW-0863">Zinc-finger</keyword>
<dbReference type="PIRSF" id="PIRSF006748">
    <property type="entry name" value="p53_MDM_2/4"/>
    <property type="match status" value="1"/>
</dbReference>
<sequence>MYYTNMSVSSTEGAAAASTSQIPASERMTLFRPKPLLLKLLKSAGVQKDVYTVKEVIVYLGQYITAKRLYDEKQQHMVYCSNDLLGEVFGEPSFSVKDCRKIYAMIYTNLIVVSQQEPLDSGTSMSENRSVQELQEEETLPSHMISRPTTSSTRRSISETGESSGELSSDIQRKGHRSSTLSSIIYNSQDVKESLTISVRKKLMLIFGAK</sequence>
<dbReference type="GO" id="GO:0005634">
    <property type="term" value="C:nucleus"/>
    <property type="evidence" value="ECO:0007669"/>
    <property type="project" value="UniProtKB-SubCell"/>
</dbReference>
<dbReference type="GO" id="GO:0016567">
    <property type="term" value="P:protein ubiquitination"/>
    <property type="evidence" value="ECO:0007669"/>
    <property type="project" value="TreeGrafter"/>
</dbReference>
<evidence type="ECO:0000259" key="10">
    <source>
        <dbReference type="PROSITE" id="PS51925"/>
    </source>
</evidence>
<keyword evidence="8" id="KW-0539">Nucleus</keyword>
<evidence type="ECO:0000256" key="1">
    <source>
        <dbReference type="ARBA" id="ARBA00004123"/>
    </source>
</evidence>
<organism evidence="11 12">
    <name type="scientific">Chrysochloris asiatica</name>
    <name type="common">Cape golden mole</name>
    <dbReference type="NCBI Taxonomy" id="185453"/>
    <lineage>
        <taxon>Eukaryota</taxon>
        <taxon>Metazoa</taxon>
        <taxon>Chordata</taxon>
        <taxon>Craniata</taxon>
        <taxon>Vertebrata</taxon>
        <taxon>Euteleostomi</taxon>
        <taxon>Mammalia</taxon>
        <taxon>Eutheria</taxon>
        <taxon>Afrotheria</taxon>
        <taxon>Chrysochloridae</taxon>
        <taxon>Chrysochlorinae</taxon>
        <taxon>Chrysochloris</taxon>
    </lineage>
</organism>
<dbReference type="GeneID" id="102818190"/>
<dbReference type="AlphaFoldDB" id="A0A9B0U291"/>
<dbReference type="RefSeq" id="XP_006872139.1">
    <property type="nucleotide sequence ID" value="XM_006872077.1"/>
</dbReference>
<keyword evidence="7" id="KW-0832">Ubl conjugation</keyword>
<dbReference type="SUPFAM" id="SSF47592">
    <property type="entry name" value="SWIB/MDM2 domain"/>
    <property type="match status" value="1"/>
</dbReference>
<dbReference type="GO" id="GO:0002039">
    <property type="term" value="F:p53 binding"/>
    <property type="evidence" value="ECO:0007669"/>
    <property type="project" value="TreeGrafter"/>
</dbReference>
<proteinExistence type="inferred from homology"/>
<dbReference type="OrthoDB" id="24526at2759"/>
<dbReference type="Gene3D" id="1.10.245.10">
    <property type="entry name" value="SWIB/MDM2 domain"/>
    <property type="match status" value="1"/>
</dbReference>
<dbReference type="PROSITE" id="PS51925">
    <property type="entry name" value="SWIB_MDM2"/>
    <property type="match status" value="1"/>
</dbReference>
<keyword evidence="6" id="KW-0862">Zinc</keyword>
<evidence type="ECO:0000256" key="3">
    <source>
        <dbReference type="ARBA" id="ARBA00022553"/>
    </source>
</evidence>
<gene>
    <name evidence="12" type="primary">LOC102818190</name>
</gene>
<evidence type="ECO:0000313" key="11">
    <source>
        <dbReference type="Proteomes" id="UP000504623"/>
    </source>
</evidence>
<dbReference type="InterPro" id="IPR016495">
    <property type="entry name" value="p53_neg-reg_MDM_2/4"/>
</dbReference>
<dbReference type="PANTHER" id="PTHR46858">
    <property type="entry name" value="OS05G0521000 PROTEIN"/>
    <property type="match status" value="1"/>
</dbReference>
<dbReference type="Proteomes" id="UP000504623">
    <property type="component" value="Unplaced"/>
</dbReference>
<evidence type="ECO:0000256" key="6">
    <source>
        <dbReference type="ARBA" id="ARBA00022833"/>
    </source>
</evidence>
<evidence type="ECO:0000256" key="4">
    <source>
        <dbReference type="ARBA" id="ARBA00022723"/>
    </source>
</evidence>